<proteinExistence type="predicted"/>
<evidence type="ECO:0000313" key="1">
    <source>
        <dbReference type="EMBL" id="KAJ9115694.1"/>
    </source>
</evidence>
<reference evidence="1" key="1">
    <citation type="submission" date="2023-04" db="EMBL/GenBank/DDBJ databases">
        <title>Draft Genome sequencing of Naganishia species isolated from polar environments using Oxford Nanopore Technology.</title>
        <authorList>
            <person name="Leo P."/>
            <person name="Venkateswaran K."/>
        </authorList>
    </citation>
    <scope>NUCLEOTIDE SEQUENCE</scope>
    <source>
        <strain evidence="1">MNA-CCFEE 5262</strain>
    </source>
</reference>
<keyword evidence="2" id="KW-1185">Reference proteome</keyword>
<gene>
    <name evidence="1" type="ORF">QFC20_001021</name>
</gene>
<accession>A0ACC2WX35</accession>
<sequence>MAPNGKKKAGSPSFDDVEAKRVEMVKSLSAVADAFEAATSSVRAYLECAPHALTEPAASATDGSKKRKAVKEKKVKDPNAPKRPVTGYLAYSKDQMPKLKEANPEMPHKVLVGLITEQWANLPEEEKKVYNDTFSAAMAEWKGKTAEYKEHHENGSAPAASAEATKPAAAKPAAAEAQSGDEAGSDDDESASTASSDSSDSSETEEGDAKPQEADGSDEEEEEEDVPQPPAKRTKRDAPAATPSKSQQKPKSSSAAAVPTSSAKKAAATPSAETSKKDKKSKKTEAAPPSSEETPAKKRGRKPKAQ</sequence>
<evidence type="ECO:0000313" key="2">
    <source>
        <dbReference type="Proteomes" id="UP001230649"/>
    </source>
</evidence>
<organism evidence="1 2">
    <name type="scientific">Naganishia adeliensis</name>
    <dbReference type="NCBI Taxonomy" id="92952"/>
    <lineage>
        <taxon>Eukaryota</taxon>
        <taxon>Fungi</taxon>
        <taxon>Dikarya</taxon>
        <taxon>Basidiomycota</taxon>
        <taxon>Agaricomycotina</taxon>
        <taxon>Tremellomycetes</taxon>
        <taxon>Filobasidiales</taxon>
        <taxon>Filobasidiaceae</taxon>
        <taxon>Naganishia</taxon>
    </lineage>
</organism>
<name>A0ACC2WX35_9TREE</name>
<comment type="caution">
    <text evidence="1">The sequence shown here is derived from an EMBL/GenBank/DDBJ whole genome shotgun (WGS) entry which is preliminary data.</text>
</comment>
<dbReference type="Proteomes" id="UP001230649">
    <property type="component" value="Unassembled WGS sequence"/>
</dbReference>
<dbReference type="EMBL" id="JASBWS010000005">
    <property type="protein sequence ID" value="KAJ9115694.1"/>
    <property type="molecule type" value="Genomic_DNA"/>
</dbReference>
<protein>
    <submittedName>
        <fullName evidence="1">Uncharacterized protein</fullName>
    </submittedName>
</protein>